<dbReference type="InterPro" id="IPR037185">
    <property type="entry name" value="EmrE-like"/>
</dbReference>
<feature type="transmembrane region" description="Helical" evidence="1">
    <location>
        <begin position="74"/>
        <end position="94"/>
    </location>
</feature>
<protein>
    <recommendedName>
        <fullName evidence="2">EamA domain-containing protein</fullName>
    </recommendedName>
</protein>
<sequence>LPLTVTLAGALFLGEAVGWRRLLAIMVGFVGVLLIVKPGSAGFDHHSLYVLGAVLCVTVRDLTARRMSRQVPSILVALTAAAGVTGFAGVMLLFSDVRPMGVTAAWQLGGAMVFVLFGYVCSVAAMRIGEIGVVAQFRYVSLVVALILGVAVFGDWPLASTLAGAALIVAMGIFTLARERRLRLARAAPLPLRPR</sequence>
<evidence type="ECO:0000313" key="3">
    <source>
        <dbReference type="EMBL" id="KKL13961.1"/>
    </source>
</evidence>
<name>A0A0F9D829_9ZZZZ</name>
<feature type="transmembrane region" description="Helical" evidence="1">
    <location>
        <begin position="22"/>
        <end position="40"/>
    </location>
</feature>
<gene>
    <name evidence="3" type="ORF">LCGC14_2520510</name>
</gene>
<dbReference type="PANTHER" id="PTHR22911">
    <property type="entry name" value="ACYL-MALONYL CONDENSING ENZYME-RELATED"/>
    <property type="match status" value="1"/>
</dbReference>
<dbReference type="SUPFAM" id="SSF103481">
    <property type="entry name" value="Multidrug resistance efflux transporter EmrE"/>
    <property type="match status" value="2"/>
</dbReference>
<keyword evidence="1" id="KW-0812">Transmembrane</keyword>
<evidence type="ECO:0000256" key="1">
    <source>
        <dbReference type="SAM" id="Phobius"/>
    </source>
</evidence>
<keyword evidence="1" id="KW-0472">Membrane</keyword>
<proteinExistence type="predicted"/>
<feature type="domain" description="EamA" evidence="2">
    <location>
        <begin position="48"/>
        <end position="170"/>
    </location>
</feature>
<dbReference type="Pfam" id="PF00892">
    <property type="entry name" value="EamA"/>
    <property type="match status" value="1"/>
</dbReference>
<feature type="non-terminal residue" evidence="3">
    <location>
        <position position="1"/>
    </location>
</feature>
<dbReference type="PANTHER" id="PTHR22911:SF135">
    <property type="entry name" value="BLR4310 PROTEIN"/>
    <property type="match status" value="1"/>
</dbReference>
<accession>A0A0F9D829</accession>
<keyword evidence="1" id="KW-1133">Transmembrane helix</keyword>
<feature type="transmembrane region" description="Helical" evidence="1">
    <location>
        <begin position="106"/>
        <end position="125"/>
    </location>
</feature>
<reference evidence="3" key="1">
    <citation type="journal article" date="2015" name="Nature">
        <title>Complex archaea that bridge the gap between prokaryotes and eukaryotes.</title>
        <authorList>
            <person name="Spang A."/>
            <person name="Saw J.H."/>
            <person name="Jorgensen S.L."/>
            <person name="Zaremba-Niedzwiedzka K."/>
            <person name="Martijn J."/>
            <person name="Lind A.E."/>
            <person name="van Eijk R."/>
            <person name="Schleper C."/>
            <person name="Guy L."/>
            <person name="Ettema T.J."/>
        </authorList>
    </citation>
    <scope>NUCLEOTIDE SEQUENCE</scope>
</reference>
<evidence type="ECO:0000259" key="2">
    <source>
        <dbReference type="Pfam" id="PF00892"/>
    </source>
</evidence>
<feature type="transmembrane region" description="Helical" evidence="1">
    <location>
        <begin position="159"/>
        <end position="177"/>
    </location>
</feature>
<comment type="caution">
    <text evidence="3">The sequence shown here is derived from an EMBL/GenBank/DDBJ whole genome shotgun (WGS) entry which is preliminary data.</text>
</comment>
<feature type="transmembrane region" description="Helical" evidence="1">
    <location>
        <begin position="137"/>
        <end position="153"/>
    </location>
</feature>
<dbReference type="EMBL" id="LAZR01040648">
    <property type="protein sequence ID" value="KKL13961.1"/>
    <property type="molecule type" value="Genomic_DNA"/>
</dbReference>
<organism evidence="3">
    <name type="scientific">marine sediment metagenome</name>
    <dbReference type="NCBI Taxonomy" id="412755"/>
    <lineage>
        <taxon>unclassified sequences</taxon>
        <taxon>metagenomes</taxon>
        <taxon>ecological metagenomes</taxon>
    </lineage>
</organism>
<dbReference type="GO" id="GO:0016020">
    <property type="term" value="C:membrane"/>
    <property type="evidence" value="ECO:0007669"/>
    <property type="project" value="InterPro"/>
</dbReference>
<dbReference type="InterPro" id="IPR000620">
    <property type="entry name" value="EamA_dom"/>
</dbReference>
<dbReference type="AlphaFoldDB" id="A0A0F9D829"/>